<feature type="active site" description="Nucleophile" evidence="2">
    <location>
        <position position="57"/>
    </location>
</feature>
<dbReference type="InterPro" id="IPR016035">
    <property type="entry name" value="Acyl_Trfase/lysoPLipase"/>
</dbReference>
<protein>
    <submittedName>
        <fullName evidence="5">CBASS cGAMP-activated phospholipase</fullName>
    </submittedName>
    <submittedName>
        <fullName evidence="4">Patatin</fullName>
    </submittedName>
</protein>
<evidence type="ECO:0000313" key="5">
    <source>
        <dbReference type="EMBL" id="MDM3929433.1"/>
    </source>
</evidence>
<proteinExistence type="predicted"/>
<dbReference type="Proteomes" id="UP000198286">
    <property type="component" value="Chromosome"/>
</dbReference>
<reference evidence="4 6" key="1">
    <citation type="journal article" date="2017" name="Lancet Infect. Dis.">
        <title>Global outbreak of severe Mycobacterium chimaera disease after cardiac surgery: a molecular epidemiological study.</title>
        <authorList>
            <person name="van Ingen J."/>
            <person name="Kohl T."/>
            <person name="Kranzer K."/>
            <person name="Hasse B."/>
            <person name="Keller P."/>
            <person name="Szafranska A."/>
            <person name="Hillemann D."/>
            <person name="Chand M."/>
            <person name="Schreiber P."/>
            <person name="Sommerstein R."/>
            <person name="Berger C."/>
            <person name="Genoni M."/>
            <person name="Ruegg C."/>
            <person name="Troillet N."/>
            <person name="Widmer A.F."/>
            <person name="Becker S.L."/>
            <person name="Herrmann M."/>
            <person name="Eckmanns T."/>
            <person name="Haller S."/>
            <person name="Hoeller C."/>
            <person name="Debast S.B."/>
            <person name="Wolfhagen M.J."/>
            <person name="Hopman J."/>
            <person name="Kluytmans J."/>
            <person name="Langelaar M."/>
            <person name="Notermans D.W."/>
            <person name="ten Oever J."/>
            <person name="van den Barselaar P."/>
            <person name="Vonk A.B.A."/>
            <person name="Vos M.C."/>
            <person name="Ahmed N."/>
            <person name="Brown T."/>
            <person name="Crook D."/>
            <person name="Lamagni T."/>
            <person name="Phin N."/>
            <person name="Smith E.G."/>
            <person name="Zambon M."/>
            <person name="Serr A."/>
            <person name="Goetting T."/>
            <person name="Ebner W."/>
            <person name="Thuermer A."/>
            <person name="Utpatel C."/>
            <person name="Sproer C."/>
            <person name="Bunk B."/>
            <person name="Nubel U."/>
            <person name="Bloemberg G."/>
            <person name="Bottger E."/>
            <person name="Niemann S."/>
            <person name="Wagner D."/>
            <person name="Sax H."/>
        </authorList>
    </citation>
    <scope>NUCLEOTIDE SEQUENCE [LARGE SCALE GENOMIC DNA]</scope>
    <source>
        <strain evidence="4 6">ZUERICH-2</strain>
    </source>
</reference>
<keyword evidence="2" id="KW-0378">Hydrolase</keyword>
<reference evidence="5 7" key="3">
    <citation type="submission" date="2023-06" db="EMBL/GenBank/DDBJ databases">
        <title>Itaconate inhibition of nontuberculous mycobacteria.</title>
        <authorList>
            <person name="Breen P."/>
            <person name="Zimbric M."/>
            <person name="Caverly L."/>
        </authorList>
    </citation>
    <scope>NUCLEOTIDE SEQUENCE [LARGE SCALE GENOMIC DNA]</scope>
    <source>
        <strain evidence="5 7">FLAC1071</strain>
    </source>
</reference>
<dbReference type="CDD" id="cd07199">
    <property type="entry name" value="Pat17_PNPLA8_PNPLA9_like"/>
    <property type="match status" value="1"/>
</dbReference>
<feature type="domain" description="PNPLA" evidence="3">
    <location>
        <begin position="19"/>
        <end position="199"/>
    </location>
</feature>
<evidence type="ECO:0000313" key="4">
    <source>
        <dbReference type="EMBL" id="ASL15193.1"/>
    </source>
</evidence>
<sequence length="326" mass="35612">MVVDEAHRGKVSTGRFQILSLDGGGLRGIFTAAVLAHLEEDHGVRIADHFDLIAGTSTGGIIALGLGLGMSPRQILEFYIEHGHRIFRDRSRLRGAQHWVLSKYSAGPLRDALTAVLGDQLFGESTKRLVIPSYDVGANDVHLFRTPHLPHLRRDWRERAVDVALATTAAPTYFPTMSLRGARLIDGGVLANNPVMVALTEAIGPLQRVATDIKAFSIGTTTDVPRHRRRLDRGGRLMWAPAAVDVLMRAQSDSATSQARHFLGENAFLRLNPTVPTGALNLDKVHADDLIGLAGHVSRLQSPEFRDRFAGHFAPAYIPCHPTSKD</sequence>
<dbReference type="InterPro" id="IPR047156">
    <property type="entry name" value="Teg/CotR/CapV-like"/>
</dbReference>
<dbReference type="SUPFAM" id="SSF52151">
    <property type="entry name" value="FabD/lysophospholipase-like"/>
    <property type="match status" value="1"/>
</dbReference>
<keyword evidence="1 2" id="KW-0443">Lipid metabolism</keyword>
<reference evidence="5" key="4">
    <citation type="submission" date="2023-06" db="EMBL/GenBank/DDBJ databases">
        <authorList>
            <person name="Spilker T."/>
        </authorList>
    </citation>
    <scope>NUCLEOTIDE SEQUENCE</scope>
    <source>
        <strain evidence="5">FLAC1071</strain>
    </source>
</reference>
<dbReference type="GO" id="GO:0016042">
    <property type="term" value="P:lipid catabolic process"/>
    <property type="evidence" value="ECO:0007669"/>
    <property type="project" value="UniProtKB-UniRule"/>
</dbReference>
<evidence type="ECO:0000256" key="1">
    <source>
        <dbReference type="ARBA" id="ARBA00023098"/>
    </source>
</evidence>
<feature type="short sequence motif" description="GXSXG" evidence="2">
    <location>
        <begin position="55"/>
        <end position="59"/>
    </location>
</feature>
<feature type="short sequence motif" description="GXGXXG" evidence="2">
    <location>
        <begin position="23"/>
        <end position="28"/>
    </location>
</feature>
<reference evidence="7" key="2">
    <citation type="submission" date="2023-06" db="EMBL/GenBank/DDBJ databases">
        <title>Itaconate inhibition of nontuberculous mycobacteria.</title>
        <authorList>
            <person name="Spilker T."/>
        </authorList>
    </citation>
    <scope>NUCLEOTIDE SEQUENCE [LARGE SCALE GENOMIC DNA]</scope>
    <source>
        <strain evidence="7">FLAC1071</strain>
    </source>
</reference>
<keyword evidence="7" id="KW-1185">Reference proteome</keyword>
<dbReference type="Proteomes" id="UP001529272">
    <property type="component" value="Unassembled WGS sequence"/>
</dbReference>
<dbReference type="NCBIfam" id="NF041079">
    <property type="entry name" value="CBASS_lipase"/>
    <property type="match status" value="1"/>
</dbReference>
<dbReference type="EMBL" id="CP015267">
    <property type="protein sequence ID" value="ASL15193.1"/>
    <property type="molecule type" value="Genomic_DNA"/>
</dbReference>
<dbReference type="Gene3D" id="3.40.1090.10">
    <property type="entry name" value="Cytosolic phospholipase A2 catalytic domain"/>
    <property type="match status" value="1"/>
</dbReference>
<dbReference type="RefSeq" id="WP_225336849.1">
    <property type="nucleotide sequence ID" value="NZ_CP012885.2"/>
</dbReference>
<dbReference type="EMBL" id="JASZZX010000037">
    <property type="protein sequence ID" value="MDM3929433.1"/>
    <property type="molecule type" value="Genomic_DNA"/>
</dbReference>
<name>A0A220XUF9_MYCIT</name>
<evidence type="ECO:0000313" key="7">
    <source>
        <dbReference type="Proteomes" id="UP001529272"/>
    </source>
</evidence>
<gene>
    <name evidence="4" type="ORF">MYCOZU2_02792</name>
    <name evidence="5" type="ORF">QRB35_26000</name>
</gene>
<evidence type="ECO:0000259" key="3">
    <source>
        <dbReference type="PROSITE" id="PS51635"/>
    </source>
</evidence>
<dbReference type="AlphaFoldDB" id="A0A220XUF9"/>
<dbReference type="PROSITE" id="PS51635">
    <property type="entry name" value="PNPLA"/>
    <property type="match status" value="1"/>
</dbReference>
<feature type="active site" description="Proton acceptor" evidence="2">
    <location>
        <position position="186"/>
    </location>
</feature>
<dbReference type="PANTHER" id="PTHR24138">
    <property type="entry name" value="INTRACELLLAR PHOSPHOLIPASE A FAMILY"/>
    <property type="match status" value="1"/>
</dbReference>
<keyword evidence="2" id="KW-0442">Lipid degradation</keyword>
<evidence type="ECO:0000313" key="6">
    <source>
        <dbReference type="Proteomes" id="UP000198286"/>
    </source>
</evidence>
<feature type="short sequence motif" description="DGA/G" evidence="2">
    <location>
        <begin position="186"/>
        <end position="188"/>
    </location>
</feature>
<dbReference type="PANTHER" id="PTHR24138:SF10">
    <property type="entry name" value="PHOSPHOLIPASE A2"/>
    <property type="match status" value="1"/>
</dbReference>
<accession>A0A220XUF9</accession>
<dbReference type="InterPro" id="IPR002641">
    <property type="entry name" value="PNPLA_dom"/>
</dbReference>
<evidence type="ECO:0000256" key="2">
    <source>
        <dbReference type="PROSITE-ProRule" id="PRU01161"/>
    </source>
</evidence>
<dbReference type="GO" id="GO:0016787">
    <property type="term" value="F:hydrolase activity"/>
    <property type="evidence" value="ECO:0007669"/>
    <property type="project" value="UniProtKB-UniRule"/>
</dbReference>
<organism evidence="4 6">
    <name type="scientific">Mycobacterium intracellulare subsp. chimaera</name>
    <dbReference type="NCBI Taxonomy" id="222805"/>
    <lineage>
        <taxon>Bacteria</taxon>
        <taxon>Bacillati</taxon>
        <taxon>Actinomycetota</taxon>
        <taxon>Actinomycetes</taxon>
        <taxon>Mycobacteriales</taxon>
        <taxon>Mycobacteriaceae</taxon>
        <taxon>Mycobacterium</taxon>
        <taxon>Mycobacterium avium complex (MAC)</taxon>
    </lineage>
</organism>
<dbReference type="Pfam" id="PF01734">
    <property type="entry name" value="Patatin"/>
    <property type="match status" value="1"/>
</dbReference>